<feature type="compositionally biased region" description="Acidic residues" evidence="1">
    <location>
        <begin position="540"/>
        <end position="569"/>
    </location>
</feature>
<evidence type="ECO:0000256" key="1">
    <source>
        <dbReference type="SAM" id="MobiDB-lite"/>
    </source>
</evidence>
<gene>
    <name evidence="2" type="ORF">EVOR1521_LOCUS30390</name>
</gene>
<name>A0AA36JQE5_9DINO</name>
<comment type="caution">
    <text evidence="2">The sequence shown here is derived from an EMBL/GenBank/DDBJ whole genome shotgun (WGS) entry which is preliminary data.</text>
</comment>
<accession>A0AA36JQE5</accession>
<evidence type="ECO:0000313" key="2">
    <source>
        <dbReference type="EMBL" id="CAJ1409228.1"/>
    </source>
</evidence>
<protein>
    <submittedName>
        <fullName evidence="2">Uncharacterized protein</fullName>
    </submittedName>
</protein>
<dbReference type="InterPro" id="IPR011043">
    <property type="entry name" value="Gal_Oxase/kelch_b-propeller"/>
</dbReference>
<organism evidence="2 3">
    <name type="scientific">Effrenium voratum</name>
    <dbReference type="NCBI Taxonomy" id="2562239"/>
    <lineage>
        <taxon>Eukaryota</taxon>
        <taxon>Sar</taxon>
        <taxon>Alveolata</taxon>
        <taxon>Dinophyceae</taxon>
        <taxon>Suessiales</taxon>
        <taxon>Symbiodiniaceae</taxon>
        <taxon>Effrenium</taxon>
    </lineage>
</organism>
<keyword evidence="3" id="KW-1185">Reference proteome</keyword>
<sequence>MAQKAGGRCKLSRCKMSWRCACRRRVQVPPCRETLRLAATKPEVQRIGLADLSQEVLAAVLHSLQGLEVLAKLGPASRSLRLLLQDEHAESSLWPGFLKQEFPELERPGFAEAYRQLTARRLCRSIEWRQVPSRGLGQREGSPGMFQRRGQVFVFGGWGYGPMKDLHVANLKDVQNVQDVLNFREVPIRGAGPFASYEAKTTVLDDEDSDSDSFRVLVTGGWRHGGYCEESNMYGIMEINFEEAAVTARWLKVGEMVPRANHTATFVPPSIAGDAFPQGYVVVFGGCIDGQASNCLELLDLSSMQWLEPAASGETPRPRNSHSATLVRDADFGVLGPAILVAGGGTGDGSNGGPPRGGRDLQDAFWLRLRGGLDLDGLGLRWAPAAVPGAGRGHVAARLAGTSTVVFLGGGKPPLPQARSTGGDLEAPGRAFGGGCSLPMGCVLVYGGWHPSRGTFGDIWAAGVDDLARNSEFFQALPLGNATQEHLEDSDGEDPALPFNAALRRFIRQRELEGRGAAAERLQLDFEGLEDIFAPRGDDVSDDYEEDEDEIFADDGEGEDAAEVEEEDGASTTERQTSSSDNDLFE</sequence>
<feature type="compositionally biased region" description="Polar residues" evidence="1">
    <location>
        <begin position="571"/>
        <end position="586"/>
    </location>
</feature>
<dbReference type="PANTHER" id="PTHR23244:SF493">
    <property type="entry name" value="GALACTOSE OXIDASE, CENTRAL DOMAIN FAMILY PROTEIN"/>
    <property type="match status" value="1"/>
</dbReference>
<dbReference type="PANTHER" id="PTHR23244">
    <property type="entry name" value="KELCH REPEAT DOMAIN"/>
    <property type="match status" value="1"/>
</dbReference>
<dbReference type="EMBL" id="CAUJNA010003758">
    <property type="protein sequence ID" value="CAJ1409228.1"/>
    <property type="molecule type" value="Genomic_DNA"/>
</dbReference>
<dbReference type="Proteomes" id="UP001178507">
    <property type="component" value="Unassembled WGS sequence"/>
</dbReference>
<evidence type="ECO:0000313" key="3">
    <source>
        <dbReference type="Proteomes" id="UP001178507"/>
    </source>
</evidence>
<dbReference type="AlphaFoldDB" id="A0AA36JQE5"/>
<feature type="region of interest" description="Disordered" evidence="1">
    <location>
        <begin position="533"/>
        <end position="586"/>
    </location>
</feature>
<dbReference type="InterPro" id="IPR015915">
    <property type="entry name" value="Kelch-typ_b-propeller"/>
</dbReference>
<proteinExistence type="predicted"/>
<reference evidence="2" key="1">
    <citation type="submission" date="2023-08" db="EMBL/GenBank/DDBJ databases">
        <authorList>
            <person name="Chen Y."/>
            <person name="Shah S."/>
            <person name="Dougan E. K."/>
            <person name="Thang M."/>
            <person name="Chan C."/>
        </authorList>
    </citation>
    <scope>NUCLEOTIDE SEQUENCE</scope>
</reference>
<dbReference type="Gene3D" id="2.120.10.80">
    <property type="entry name" value="Kelch-type beta propeller"/>
    <property type="match status" value="1"/>
</dbReference>
<dbReference type="SUPFAM" id="SSF50965">
    <property type="entry name" value="Galactose oxidase, central domain"/>
    <property type="match status" value="1"/>
</dbReference>